<evidence type="ECO:0000256" key="3">
    <source>
        <dbReference type="ARBA" id="ARBA00022729"/>
    </source>
</evidence>
<organism evidence="8 9">
    <name type="scientific">Chitinophaga niabensis</name>
    <dbReference type="NCBI Taxonomy" id="536979"/>
    <lineage>
        <taxon>Bacteria</taxon>
        <taxon>Pseudomonadati</taxon>
        <taxon>Bacteroidota</taxon>
        <taxon>Chitinophagia</taxon>
        <taxon>Chitinophagales</taxon>
        <taxon>Chitinophagaceae</taxon>
        <taxon>Chitinophaga</taxon>
    </lineage>
</organism>
<dbReference type="Pfam" id="PF14322">
    <property type="entry name" value="SusD-like_3"/>
    <property type="match status" value="1"/>
</dbReference>
<evidence type="ECO:0000256" key="5">
    <source>
        <dbReference type="ARBA" id="ARBA00023237"/>
    </source>
</evidence>
<dbReference type="STRING" id="536979.SAMN04488055_2705"/>
<sequence>MNKLLNMRNRTLFIIITICAFGIAGCTKGFLDRTPETNISDGEFWRTGNDLKLYANNWYSVFPSYGGFGNIGIYGLDADNGSDNMISMGYNNAMNSENIVPASGGGWAIGDWNTLRNINYFLANYTKSTESFDNIKPYVGEALFFRAWFYFDKLKRFGNLPWLNAPLDPQSGQLFDTRLARNVIVDSLMNDLDKAVEYLPTKSVAQVSRINKQIAQLFQARIALFEGTWEKYHAGSPFGVTGSDGSKYLQKAAAVTDALMAASGGYALETLNPAGNMEYWQLFNRSNYSASTEVMFWRQYIVGVNGGHNWHRYTTSGAGRGLTKDLVDAYLCTDGNPIGSSPLYQGDNTLLSVVANRDPRLAQTMYVNDGKHYITNSGPPGVPDVIFQAPSLNGASEGKCATGYQVFKGHNPLAAQQIAEQGTTGQIIFRFAEVLLINAEAKAELGTLTQVVADATINKLRSRVGMPALKVAAIPADPNREFPALSALINEVRRERRIELACEGYRRDDLQRWAAMGLKITGLKPKGAKKAQWVGIIPAGDLNGYPVDDNGYIELYKNIPAMSTGYKFKVTRDYLQPLPTSELTLNPKLSPQNPGW</sequence>
<dbReference type="AlphaFoldDB" id="A0A1N6GCU1"/>
<name>A0A1N6GCU1_9BACT</name>
<evidence type="ECO:0000259" key="6">
    <source>
        <dbReference type="Pfam" id="PF07980"/>
    </source>
</evidence>
<keyword evidence="5" id="KW-0998">Cell outer membrane</keyword>
<comment type="similarity">
    <text evidence="2">Belongs to the SusD family.</text>
</comment>
<proteinExistence type="inferred from homology"/>
<dbReference type="SUPFAM" id="SSF48452">
    <property type="entry name" value="TPR-like"/>
    <property type="match status" value="1"/>
</dbReference>
<dbReference type="PROSITE" id="PS51257">
    <property type="entry name" value="PROKAR_LIPOPROTEIN"/>
    <property type="match status" value="1"/>
</dbReference>
<dbReference type="InterPro" id="IPR033985">
    <property type="entry name" value="SusD-like_N"/>
</dbReference>
<evidence type="ECO:0000259" key="7">
    <source>
        <dbReference type="Pfam" id="PF14322"/>
    </source>
</evidence>
<evidence type="ECO:0000256" key="2">
    <source>
        <dbReference type="ARBA" id="ARBA00006275"/>
    </source>
</evidence>
<feature type="domain" description="SusD-like N-terminal" evidence="7">
    <location>
        <begin position="114"/>
        <end position="224"/>
    </location>
</feature>
<gene>
    <name evidence="8" type="ORF">SAMN04488055_2705</name>
</gene>
<dbReference type="Gene3D" id="1.25.40.390">
    <property type="match status" value="1"/>
</dbReference>
<protein>
    <submittedName>
        <fullName evidence="8">Starch-binding associating with outer membrane</fullName>
    </submittedName>
</protein>
<keyword evidence="9" id="KW-1185">Reference proteome</keyword>
<evidence type="ECO:0000256" key="4">
    <source>
        <dbReference type="ARBA" id="ARBA00023136"/>
    </source>
</evidence>
<comment type="subcellular location">
    <subcellularLocation>
        <location evidence="1">Cell outer membrane</location>
    </subcellularLocation>
</comment>
<evidence type="ECO:0000313" key="9">
    <source>
        <dbReference type="Proteomes" id="UP000185003"/>
    </source>
</evidence>
<dbReference type="GO" id="GO:0009279">
    <property type="term" value="C:cell outer membrane"/>
    <property type="evidence" value="ECO:0007669"/>
    <property type="project" value="UniProtKB-SubCell"/>
</dbReference>
<accession>A0A1N6GCU1</accession>
<keyword evidence="4" id="KW-0472">Membrane</keyword>
<dbReference type="Proteomes" id="UP000185003">
    <property type="component" value="Unassembled WGS sequence"/>
</dbReference>
<dbReference type="InterPro" id="IPR011990">
    <property type="entry name" value="TPR-like_helical_dom_sf"/>
</dbReference>
<evidence type="ECO:0000313" key="8">
    <source>
        <dbReference type="EMBL" id="SIO05355.1"/>
    </source>
</evidence>
<dbReference type="InterPro" id="IPR012944">
    <property type="entry name" value="SusD_RagB_dom"/>
</dbReference>
<dbReference type="Pfam" id="PF07980">
    <property type="entry name" value="SusD_RagB"/>
    <property type="match status" value="1"/>
</dbReference>
<dbReference type="EMBL" id="FSRA01000001">
    <property type="protein sequence ID" value="SIO05355.1"/>
    <property type="molecule type" value="Genomic_DNA"/>
</dbReference>
<evidence type="ECO:0000256" key="1">
    <source>
        <dbReference type="ARBA" id="ARBA00004442"/>
    </source>
</evidence>
<feature type="domain" description="RagB/SusD" evidence="6">
    <location>
        <begin position="293"/>
        <end position="596"/>
    </location>
</feature>
<reference evidence="8 9" key="1">
    <citation type="submission" date="2016-11" db="EMBL/GenBank/DDBJ databases">
        <authorList>
            <person name="Jaros S."/>
            <person name="Januszkiewicz K."/>
            <person name="Wedrychowicz H."/>
        </authorList>
    </citation>
    <scope>NUCLEOTIDE SEQUENCE [LARGE SCALE GENOMIC DNA]</scope>
    <source>
        <strain evidence="8 9">DSM 24787</strain>
    </source>
</reference>
<keyword evidence="3" id="KW-0732">Signal</keyword>